<protein>
    <submittedName>
        <fullName evidence="2">Uncharacterized protein</fullName>
    </submittedName>
</protein>
<reference evidence="2" key="1">
    <citation type="submission" date="2022-05" db="EMBL/GenBank/DDBJ databases">
        <title>The Musa troglodytarum L. genome provides insights into the mechanism of non-climacteric behaviour and enrichment of carotenoids.</title>
        <authorList>
            <person name="Wang J."/>
        </authorList>
    </citation>
    <scope>NUCLEOTIDE SEQUENCE</scope>
    <source>
        <tissue evidence="2">Leaf</tissue>
    </source>
</reference>
<evidence type="ECO:0000313" key="3">
    <source>
        <dbReference type="Proteomes" id="UP001055439"/>
    </source>
</evidence>
<name>A0A9E7LFS4_9LILI</name>
<feature type="region of interest" description="Disordered" evidence="1">
    <location>
        <begin position="58"/>
        <end position="85"/>
    </location>
</feature>
<organism evidence="2 3">
    <name type="scientific">Musa troglodytarum</name>
    <name type="common">fe'i banana</name>
    <dbReference type="NCBI Taxonomy" id="320322"/>
    <lineage>
        <taxon>Eukaryota</taxon>
        <taxon>Viridiplantae</taxon>
        <taxon>Streptophyta</taxon>
        <taxon>Embryophyta</taxon>
        <taxon>Tracheophyta</taxon>
        <taxon>Spermatophyta</taxon>
        <taxon>Magnoliopsida</taxon>
        <taxon>Liliopsida</taxon>
        <taxon>Zingiberales</taxon>
        <taxon>Musaceae</taxon>
        <taxon>Musa</taxon>
    </lineage>
</organism>
<accession>A0A9E7LFS4</accession>
<gene>
    <name evidence="2" type="ORF">MUK42_35177</name>
</gene>
<dbReference type="AlphaFoldDB" id="A0A9E7LFS4"/>
<dbReference type="EMBL" id="CP097511">
    <property type="protein sequence ID" value="URE49265.1"/>
    <property type="molecule type" value="Genomic_DNA"/>
</dbReference>
<feature type="region of interest" description="Disordered" evidence="1">
    <location>
        <begin position="1"/>
        <end position="24"/>
    </location>
</feature>
<dbReference type="Proteomes" id="UP001055439">
    <property type="component" value="Chromosome 9"/>
</dbReference>
<evidence type="ECO:0000256" key="1">
    <source>
        <dbReference type="SAM" id="MobiDB-lite"/>
    </source>
</evidence>
<feature type="compositionally biased region" description="Polar residues" evidence="1">
    <location>
        <begin position="58"/>
        <end position="73"/>
    </location>
</feature>
<evidence type="ECO:0000313" key="2">
    <source>
        <dbReference type="EMBL" id="URE49265.1"/>
    </source>
</evidence>
<proteinExistence type="predicted"/>
<sequence>MMHELAHLTREEEPLEKHNLPHKDPDFDITTGSLVLDVKSLTRPSANLINMPIATEAMKSSDQQEKSNTNHGCPQQGMRRDEGIGAQSRSGCLPFDLADAAAAGSELSARKKCPFAVKALPFYRLKDAIESWGGIYLTNEEGIAPFTLLLMDSGHGEATEGLSLAAVSKSVVMLEEERL</sequence>
<keyword evidence="3" id="KW-1185">Reference proteome</keyword>